<name>A0A0X1KNF3_9EURY</name>
<dbReference type="GeneID" id="27135928"/>
<protein>
    <submittedName>
        <fullName evidence="1">Uncharacterized protein</fullName>
    </submittedName>
</protein>
<dbReference type="EMBL" id="CP007140">
    <property type="protein sequence ID" value="AJC72822.1"/>
    <property type="molecule type" value="Genomic_DNA"/>
</dbReference>
<sequence length="280" mass="31483">MRKLGIAFVVLFFLSGTLGTVSASGDSWVEQDRYQTTYTYDGHTLGKFYAVQGSPDAEGYLDDIVFEVSKTAPWNPYTWRVSAFKKEDGDSWKSCTLWIFCTYYQGEVHVKKYEDYYSGSADSQWFIAFEDAYRYLSGSNIRYDALDTMLKTAFDAVLSLAGSPVGASWAFDMLGPNSDVISGLGTNHLTVNLRSGKILWQEYYDADYGIIKDELTLTGARNWANSHSVGYEDWINFDAKYTVERGYTYIGPGMDTPVYVSVKEDTAVLPIVNVVVQLKP</sequence>
<evidence type="ECO:0000313" key="2">
    <source>
        <dbReference type="Proteomes" id="UP000062043"/>
    </source>
</evidence>
<dbReference type="AlphaFoldDB" id="A0A0X1KNF3"/>
<reference evidence="1 2" key="1">
    <citation type="submission" date="2014-01" db="EMBL/GenBank/DDBJ databases">
        <title>Genome sequencing of Thermococcus guaymasensis.</title>
        <authorList>
            <person name="Zhang X."/>
            <person name="Alvare G."/>
            <person name="Fristensky B."/>
            <person name="Chen L."/>
            <person name="Suen T."/>
            <person name="Chen Q."/>
            <person name="Ma K."/>
        </authorList>
    </citation>
    <scope>NUCLEOTIDE SEQUENCE [LARGE SCALE GENOMIC DNA]</scope>
    <source>
        <strain evidence="1 2">DSM 11113</strain>
    </source>
</reference>
<accession>A0A0X1KNF3</accession>
<dbReference type="RefSeq" id="WP_062373385.1">
    <property type="nucleotide sequence ID" value="NZ_CP007140.1"/>
</dbReference>
<dbReference type="STRING" id="1432656.X802_09725"/>
<dbReference type="PATRIC" id="fig|1432656.3.peg.1898"/>
<dbReference type="Proteomes" id="UP000062043">
    <property type="component" value="Chromosome"/>
</dbReference>
<gene>
    <name evidence="1" type="ORF">X802_09725</name>
</gene>
<evidence type="ECO:0000313" key="1">
    <source>
        <dbReference type="EMBL" id="AJC72822.1"/>
    </source>
</evidence>
<proteinExistence type="predicted"/>
<keyword evidence="2" id="KW-1185">Reference proteome</keyword>
<dbReference type="KEGG" id="tgy:X802_09725"/>
<organism evidence="1 2">
    <name type="scientific">Thermococcus guaymasensis DSM 11113</name>
    <dbReference type="NCBI Taxonomy" id="1432656"/>
    <lineage>
        <taxon>Archaea</taxon>
        <taxon>Methanobacteriati</taxon>
        <taxon>Methanobacteriota</taxon>
        <taxon>Thermococci</taxon>
        <taxon>Thermococcales</taxon>
        <taxon>Thermococcaceae</taxon>
        <taxon>Thermococcus</taxon>
    </lineage>
</organism>
<dbReference type="OrthoDB" id="385507at2157"/>